<dbReference type="STRING" id="857566.A0A1E3PLW0"/>
<dbReference type="Pfam" id="PF25767">
    <property type="entry name" value="ARM_TBCD_2nd"/>
    <property type="match status" value="1"/>
</dbReference>
<accession>A0A1E3PLW0</accession>
<dbReference type="GO" id="GO:0000226">
    <property type="term" value="P:microtubule cytoskeleton organization"/>
    <property type="evidence" value="ECO:0007669"/>
    <property type="project" value="TreeGrafter"/>
</dbReference>
<name>A0A1E3PLW0_9ASCO</name>
<dbReference type="Pfam" id="PF23579">
    <property type="entry name" value="ARM_TBCD"/>
    <property type="match status" value="1"/>
</dbReference>
<dbReference type="Proteomes" id="UP000095009">
    <property type="component" value="Unassembled WGS sequence"/>
</dbReference>
<dbReference type="InterPro" id="IPR011989">
    <property type="entry name" value="ARM-like"/>
</dbReference>
<sequence length="1246" mass="141168">MVHVPNTGNTPDSLEDDYKFSTRSSSEMIDSMCDLITRLVQHVQQEQKPSHDVHSGQIEKFTENDLSVLVSHLDSFQELPQLLDEYLPTLVSQLILCFSSSGDDVNISLRASKVFYTLCKVRGAKIVCRFFSSDITQLVNIITWLENQVPNKSTSTFQSTWEQRYVVLLWLSILILAPFELESFGQDTGERVYNLSLNFLLIPGKERDAASMVLSKLVTRTDVKRKLLNRLYLDISKILSDDVEPRNQIDSFSILGCLQVLAQTLQLVDIESIKPYLSVHKAFLMTSQECDNFSNSQITKLKVKNLSRLVSKYMSLIPVGNNEDQFLPEEVEEILGELFDILSHKDTIVRYAVAKSMARIAQLMQGRFEVQVLEIIEGIFQCFDYDVYKTPEDVWGGVGTCIDGVSANLWHGALLTLAELLRRQLIPISSLSRLVSILENSLKFEQRLLVHVVGANIRDASCYVCWSLFRSYKDLPSNNLLSILQNMIQLACFDREINIRRAASASIQECIGRQESTIIGDLAVLLDGGNFEESIMSNKLDLIQALDYNTIGQKAKSFTTVASKVYDLGYTKSLTEFLIQRNHGIGSWDPEIRRLSARCLGILSSKTSGNFQEYVRRLASVYANVKNSISEYELRHGILYALGEIIGAKLLTHNDYNNSNNSLDNNIGLVVQTTILPILDSVTLENLQDTNEFYFAESFLHLLKSVILFIETMIVGLRDELRQRCIDLFFRPLPTSPLFRLSKVNSCLKISHMSIRNEAVDLIEGCSPAYITRELIQIWFDGMKGELDTTVTSTFAAVLGGIGEGHPQETYHLVIEFLALFISTKKNDTLTRSEAVKSLARLLLLSSIENQDRLLIIEALISAMDDYTTDDRGDVGSWSRLQAISGFIALFKRFPSFKKDFFLLESESMHCILLKTKLFRLAGESHDKLRLLSYQCLVELNDATAHILRENSPNNLTWKISVYFQFMAKTILSKDKETVFLPYIKTFLLGLVSTAGAIHVSKDSSEVCGRELMLYMSSSVRIFNTVIEFLKPTAPAPTDFRVSGKFINKREGSTLSQFEQKVSLCALRIFEKFFDLGLTPPVEEETVCDIPDGAEYTINVVQYRTLYAKIFNMHINTKNIAGRVLPSIRCFEGISQLSCNQLERPNQNLANIVKIYSLQALRRLVVLTKHGAPMVRERALESLYIVLQGKYNDILEDDNHEEYGLRVEESDKIIALLEESEYTNPPEILAENAETYMAYIEKMFAK</sequence>
<dbReference type="AlphaFoldDB" id="A0A1E3PLW0"/>
<gene>
    <name evidence="2" type="ORF">NADFUDRAFT_50233</name>
</gene>
<dbReference type="SUPFAM" id="SSF48371">
    <property type="entry name" value="ARM repeat"/>
    <property type="match status" value="2"/>
</dbReference>
<dbReference type="GO" id="GO:0048487">
    <property type="term" value="F:beta-tubulin binding"/>
    <property type="evidence" value="ECO:0007669"/>
    <property type="project" value="InterPro"/>
</dbReference>
<evidence type="ECO:0000313" key="3">
    <source>
        <dbReference type="Proteomes" id="UP000095009"/>
    </source>
</evidence>
<reference evidence="2 3" key="1">
    <citation type="journal article" date="2016" name="Proc. Natl. Acad. Sci. U.S.A.">
        <title>Comparative genomics of biotechnologically important yeasts.</title>
        <authorList>
            <person name="Riley R."/>
            <person name="Haridas S."/>
            <person name="Wolfe K.H."/>
            <person name="Lopes M.R."/>
            <person name="Hittinger C.T."/>
            <person name="Goeker M."/>
            <person name="Salamov A.A."/>
            <person name="Wisecaver J.H."/>
            <person name="Long T.M."/>
            <person name="Calvey C.H."/>
            <person name="Aerts A.L."/>
            <person name="Barry K.W."/>
            <person name="Choi C."/>
            <person name="Clum A."/>
            <person name="Coughlan A.Y."/>
            <person name="Deshpande S."/>
            <person name="Douglass A.P."/>
            <person name="Hanson S.J."/>
            <person name="Klenk H.-P."/>
            <person name="LaButti K.M."/>
            <person name="Lapidus A."/>
            <person name="Lindquist E.A."/>
            <person name="Lipzen A.M."/>
            <person name="Meier-Kolthoff J.P."/>
            <person name="Ohm R.A."/>
            <person name="Otillar R.P."/>
            <person name="Pangilinan J.L."/>
            <person name="Peng Y."/>
            <person name="Rokas A."/>
            <person name="Rosa C.A."/>
            <person name="Scheuner C."/>
            <person name="Sibirny A.A."/>
            <person name="Slot J.C."/>
            <person name="Stielow J.B."/>
            <person name="Sun H."/>
            <person name="Kurtzman C.P."/>
            <person name="Blackwell M."/>
            <person name="Grigoriev I.V."/>
            <person name="Jeffries T.W."/>
        </authorList>
    </citation>
    <scope>NUCLEOTIDE SEQUENCE [LARGE SCALE GENOMIC DNA]</scope>
    <source>
        <strain evidence="2 3">DSM 6958</strain>
    </source>
</reference>
<dbReference type="InterPro" id="IPR058033">
    <property type="entry name" value="ARM_TBCD_2nd"/>
</dbReference>
<dbReference type="EMBL" id="KV454408">
    <property type="protein sequence ID" value="ODQ66318.1"/>
    <property type="molecule type" value="Genomic_DNA"/>
</dbReference>
<dbReference type="InterPro" id="IPR033162">
    <property type="entry name" value="TBCD"/>
</dbReference>
<dbReference type="OrthoDB" id="10253476at2759"/>
<evidence type="ECO:0000313" key="2">
    <source>
        <dbReference type="EMBL" id="ODQ66318.1"/>
    </source>
</evidence>
<keyword evidence="3" id="KW-1185">Reference proteome</keyword>
<dbReference type="GO" id="GO:0007023">
    <property type="term" value="P:post-chaperonin tubulin folding pathway"/>
    <property type="evidence" value="ECO:0007669"/>
    <property type="project" value="InterPro"/>
</dbReference>
<proteinExistence type="predicted"/>
<protein>
    <submittedName>
        <fullName evidence="2">ARM repeat-containing protein</fullName>
    </submittedName>
</protein>
<dbReference type="GO" id="GO:0007021">
    <property type="term" value="P:tubulin complex assembly"/>
    <property type="evidence" value="ECO:0007669"/>
    <property type="project" value="InterPro"/>
</dbReference>
<organism evidence="2 3">
    <name type="scientific">Nadsonia fulvescens var. elongata DSM 6958</name>
    <dbReference type="NCBI Taxonomy" id="857566"/>
    <lineage>
        <taxon>Eukaryota</taxon>
        <taxon>Fungi</taxon>
        <taxon>Dikarya</taxon>
        <taxon>Ascomycota</taxon>
        <taxon>Saccharomycotina</taxon>
        <taxon>Dipodascomycetes</taxon>
        <taxon>Dipodascales</taxon>
        <taxon>Dipodascales incertae sedis</taxon>
        <taxon>Nadsonia</taxon>
    </lineage>
</organism>
<dbReference type="Gene3D" id="1.25.10.10">
    <property type="entry name" value="Leucine-rich Repeat Variant"/>
    <property type="match status" value="1"/>
</dbReference>
<dbReference type="GO" id="GO:0005096">
    <property type="term" value="F:GTPase activator activity"/>
    <property type="evidence" value="ECO:0007669"/>
    <property type="project" value="InterPro"/>
</dbReference>
<dbReference type="PANTHER" id="PTHR12658:SF0">
    <property type="entry name" value="TUBULIN-SPECIFIC CHAPERONE D"/>
    <property type="match status" value="1"/>
</dbReference>
<dbReference type="InterPro" id="IPR016024">
    <property type="entry name" value="ARM-type_fold"/>
</dbReference>
<evidence type="ECO:0000259" key="1">
    <source>
        <dbReference type="Pfam" id="PF25767"/>
    </source>
</evidence>
<feature type="domain" description="Tubulin-folding cofactor D ARM repeats" evidence="1">
    <location>
        <begin position="321"/>
        <end position="516"/>
    </location>
</feature>
<dbReference type="PANTHER" id="PTHR12658">
    <property type="entry name" value="BETA-TUBULIN COFACTOR D"/>
    <property type="match status" value="1"/>
</dbReference>